<protein>
    <submittedName>
        <fullName evidence="2">Uncharacterized protein</fullName>
    </submittedName>
</protein>
<dbReference type="Proteomes" id="UP000248795">
    <property type="component" value="Unassembled WGS sequence"/>
</dbReference>
<feature type="region of interest" description="Disordered" evidence="1">
    <location>
        <begin position="14"/>
        <end position="40"/>
    </location>
</feature>
<evidence type="ECO:0000256" key="1">
    <source>
        <dbReference type="SAM" id="MobiDB-lite"/>
    </source>
</evidence>
<gene>
    <name evidence="2" type="ORF">DK847_14665</name>
</gene>
<name>A0A2W2B7Z9_9HYPH</name>
<dbReference type="RefSeq" id="WP_111199250.1">
    <property type="nucleotide sequence ID" value="NZ_QKVK01000006.1"/>
</dbReference>
<sequence>MSMLYAIAMAAGLGDEKPDTAKPNPVATKRQAAAPIRPAPAPMIETSEAKAYLATLASNGHKVSEGERLAILAYGEAWMRSADIRQEFSSFPVFAAYQRARKRNAFKILGQ</sequence>
<organism evidence="2 3">
    <name type="scientific">Aestuariivirga litoralis</name>
    <dbReference type="NCBI Taxonomy" id="2650924"/>
    <lineage>
        <taxon>Bacteria</taxon>
        <taxon>Pseudomonadati</taxon>
        <taxon>Pseudomonadota</taxon>
        <taxon>Alphaproteobacteria</taxon>
        <taxon>Hyphomicrobiales</taxon>
        <taxon>Aestuariivirgaceae</taxon>
        <taxon>Aestuariivirga</taxon>
    </lineage>
</organism>
<keyword evidence="3" id="KW-1185">Reference proteome</keyword>
<dbReference type="EMBL" id="QKVK01000006">
    <property type="protein sequence ID" value="PZF76414.1"/>
    <property type="molecule type" value="Genomic_DNA"/>
</dbReference>
<dbReference type="AlphaFoldDB" id="A0A2W2B7Z9"/>
<reference evidence="3" key="1">
    <citation type="submission" date="2018-06" db="EMBL/GenBank/DDBJ databases">
        <title>Aestuariibacter litoralis strain KCTC 52945T.</title>
        <authorList>
            <person name="Li X."/>
            <person name="Salam N."/>
            <person name="Li J.-L."/>
            <person name="Chen Y.-M."/>
            <person name="Yang Z.-W."/>
            <person name="Zhang L.-Y."/>
            <person name="Han M.-X."/>
            <person name="Xiao M."/>
            <person name="Li W.-J."/>
        </authorList>
    </citation>
    <scope>NUCLEOTIDE SEQUENCE [LARGE SCALE GENOMIC DNA]</scope>
    <source>
        <strain evidence="3">KCTC 52945</strain>
    </source>
</reference>
<evidence type="ECO:0000313" key="2">
    <source>
        <dbReference type="EMBL" id="PZF76414.1"/>
    </source>
</evidence>
<comment type="caution">
    <text evidence="2">The sequence shown here is derived from an EMBL/GenBank/DDBJ whole genome shotgun (WGS) entry which is preliminary data.</text>
</comment>
<accession>A0A2W2B7Z9</accession>
<proteinExistence type="predicted"/>
<evidence type="ECO:0000313" key="3">
    <source>
        <dbReference type="Proteomes" id="UP000248795"/>
    </source>
</evidence>